<gene>
    <name evidence="4" type="ORF">ATC1_12169</name>
</gene>
<dbReference type="GO" id="GO:0016787">
    <property type="term" value="F:hydrolase activity"/>
    <property type="evidence" value="ECO:0007669"/>
    <property type="project" value="UniProtKB-KW"/>
</dbReference>
<keyword evidence="5" id="KW-1185">Reference proteome</keyword>
<proteinExistence type="predicted"/>
<dbReference type="InterPro" id="IPR000086">
    <property type="entry name" value="NUDIX_hydrolase_dom"/>
</dbReference>
<dbReference type="PANTHER" id="PTHR11839">
    <property type="entry name" value="UDP/ADP-SUGAR PYROPHOSPHATASE"/>
    <property type="match status" value="1"/>
</dbReference>
<evidence type="ECO:0000313" key="4">
    <source>
        <dbReference type="EMBL" id="GAP39635.1"/>
    </source>
</evidence>
<dbReference type="PROSITE" id="PS51462">
    <property type="entry name" value="NUDIX"/>
    <property type="match status" value="1"/>
</dbReference>
<dbReference type="AlphaFoldDB" id="A0A0K8PBW0"/>
<protein>
    <submittedName>
        <fullName evidence="4">8-oxo-dGTP pyrophosphatase MutT</fullName>
    </submittedName>
</protein>
<dbReference type="OrthoDB" id="9806150at2"/>
<organism evidence="4">
    <name type="scientific">Flexilinea flocculi</name>
    <dbReference type="NCBI Taxonomy" id="1678840"/>
    <lineage>
        <taxon>Bacteria</taxon>
        <taxon>Bacillati</taxon>
        <taxon>Chloroflexota</taxon>
        <taxon>Anaerolineae</taxon>
        <taxon>Anaerolineales</taxon>
        <taxon>Anaerolineaceae</taxon>
        <taxon>Flexilinea</taxon>
    </lineage>
</organism>
<dbReference type="EMBL" id="DF968180">
    <property type="protein sequence ID" value="GAP39635.1"/>
    <property type="molecule type" value="Genomic_DNA"/>
</dbReference>
<evidence type="ECO:0000313" key="5">
    <source>
        <dbReference type="Proteomes" id="UP000053370"/>
    </source>
</evidence>
<evidence type="ECO:0000256" key="1">
    <source>
        <dbReference type="ARBA" id="ARBA00001946"/>
    </source>
</evidence>
<evidence type="ECO:0000256" key="2">
    <source>
        <dbReference type="ARBA" id="ARBA00022801"/>
    </source>
</evidence>
<dbReference type="GO" id="GO:0019693">
    <property type="term" value="P:ribose phosphate metabolic process"/>
    <property type="evidence" value="ECO:0007669"/>
    <property type="project" value="TreeGrafter"/>
</dbReference>
<dbReference type="RefSeq" id="WP_062278249.1">
    <property type="nucleotide sequence ID" value="NZ_DF968180.1"/>
</dbReference>
<sequence length="183" mass="20887">MDTEILKSEKKYHAHVFNVSSLEVRLPNGKIRNYDLVEHVPAVEIIPVTSDGMILFVRQFRMGANKQLLELPAGILNGDHGSEDPLLAAERECREETGYESKNIRRIGGFFMTPGYCNEYIHVFLAKELVKNPLPQDDDEFLNLEALPIEEAYKMAENAIFEDVKTIAALMMAQKELRNTEFK</sequence>
<dbReference type="Pfam" id="PF00293">
    <property type="entry name" value="NUDIX"/>
    <property type="match status" value="1"/>
</dbReference>
<evidence type="ECO:0000259" key="3">
    <source>
        <dbReference type="PROSITE" id="PS51462"/>
    </source>
</evidence>
<dbReference type="SUPFAM" id="SSF55811">
    <property type="entry name" value="Nudix"/>
    <property type="match status" value="1"/>
</dbReference>
<dbReference type="InterPro" id="IPR015797">
    <property type="entry name" value="NUDIX_hydrolase-like_dom_sf"/>
</dbReference>
<reference evidence="4" key="1">
    <citation type="journal article" date="2015" name="Genome Announc.">
        <title>Draft Genome Sequence of Anaerolineae Strain TC1, a Novel Isolate from a Methanogenic Wastewater Treatment System.</title>
        <authorList>
            <person name="Matsuura N."/>
            <person name="Tourlousse D.M."/>
            <person name="Sun L."/>
            <person name="Toyonaga M."/>
            <person name="Kuroda K."/>
            <person name="Ohashi A."/>
            <person name="Cruz R."/>
            <person name="Yamaguchi T."/>
            <person name="Sekiguchi Y."/>
        </authorList>
    </citation>
    <scope>NUCLEOTIDE SEQUENCE [LARGE SCALE GENOMIC DNA]</scope>
    <source>
        <strain evidence="4">TC1</strain>
    </source>
</reference>
<dbReference type="Proteomes" id="UP000053370">
    <property type="component" value="Unassembled WGS sequence"/>
</dbReference>
<accession>A0A0K8PBW0</accession>
<dbReference type="GO" id="GO:0005829">
    <property type="term" value="C:cytosol"/>
    <property type="evidence" value="ECO:0007669"/>
    <property type="project" value="TreeGrafter"/>
</dbReference>
<keyword evidence="2" id="KW-0378">Hydrolase</keyword>
<comment type="cofactor">
    <cofactor evidence="1">
        <name>Mg(2+)</name>
        <dbReference type="ChEBI" id="CHEBI:18420"/>
    </cofactor>
</comment>
<dbReference type="PANTHER" id="PTHR11839:SF18">
    <property type="entry name" value="NUDIX HYDROLASE DOMAIN-CONTAINING PROTEIN"/>
    <property type="match status" value="1"/>
</dbReference>
<dbReference type="STRING" id="1678840.ATC1_12169"/>
<name>A0A0K8PBW0_9CHLR</name>
<feature type="domain" description="Nudix hydrolase" evidence="3">
    <location>
        <begin position="38"/>
        <end position="171"/>
    </location>
</feature>
<dbReference type="CDD" id="cd03424">
    <property type="entry name" value="NUDIX_ADPRase_Nudt5_UGPPase_Nudt14"/>
    <property type="match status" value="1"/>
</dbReference>
<dbReference type="GO" id="GO:0006753">
    <property type="term" value="P:nucleoside phosphate metabolic process"/>
    <property type="evidence" value="ECO:0007669"/>
    <property type="project" value="TreeGrafter"/>
</dbReference>
<dbReference type="Gene3D" id="3.90.79.10">
    <property type="entry name" value="Nucleoside Triphosphate Pyrophosphohydrolase"/>
    <property type="match status" value="1"/>
</dbReference>